<dbReference type="InterPro" id="IPR008978">
    <property type="entry name" value="HSP20-like_chaperone"/>
</dbReference>
<reference evidence="7" key="1">
    <citation type="journal article" date="2020" name="Stud. Mycol.">
        <title>101 Dothideomycetes genomes: a test case for predicting lifestyles and emergence of pathogens.</title>
        <authorList>
            <person name="Haridas S."/>
            <person name="Albert R."/>
            <person name="Binder M."/>
            <person name="Bloem J."/>
            <person name="Labutti K."/>
            <person name="Salamov A."/>
            <person name="Andreopoulos B."/>
            <person name="Baker S."/>
            <person name="Barry K."/>
            <person name="Bills G."/>
            <person name="Bluhm B."/>
            <person name="Cannon C."/>
            <person name="Castanera R."/>
            <person name="Culley D."/>
            <person name="Daum C."/>
            <person name="Ezra D."/>
            <person name="Gonzalez J."/>
            <person name="Henrissat B."/>
            <person name="Kuo A."/>
            <person name="Liang C."/>
            <person name="Lipzen A."/>
            <person name="Lutzoni F."/>
            <person name="Magnuson J."/>
            <person name="Mondo S."/>
            <person name="Nolan M."/>
            <person name="Ohm R."/>
            <person name="Pangilinan J."/>
            <person name="Park H.-J."/>
            <person name="Ramirez L."/>
            <person name="Alfaro M."/>
            <person name="Sun H."/>
            <person name="Tritt A."/>
            <person name="Yoshinaga Y."/>
            <person name="Zwiers L.-H."/>
            <person name="Turgeon B."/>
            <person name="Goodwin S."/>
            <person name="Spatafora J."/>
            <person name="Crous P."/>
            <person name="Grigoriev I."/>
        </authorList>
    </citation>
    <scope>NUCLEOTIDE SEQUENCE</scope>
    <source>
        <strain evidence="7">CBS 480.64</strain>
    </source>
</reference>
<keyword evidence="2" id="KW-0677">Repeat</keyword>
<evidence type="ECO:0000256" key="2">
    <source>
        <dbReference type="ARBA" id="ARBA00022737"/>
    </source>
</evidence>
<feature type="domain" description="CHORD" evidence="6">
    <location>
        <begin position="131"/>
        <end position="192"/>
    </location>
</feature>
<accession>A0A6A7BXL3</accession>
<evidence type="ECO:0000313" key="7">
    <source>
        <dbReference type="EMBL" id="KAF2859833.1"/>
    </source>
</evidence>
<protein>
    <submittedName>
        <fullName evidence="7">Chord-domain-containing protein</fullName>
    </submittedName>
</protein>
<dbReference type="Pfam" id="PF04968">
    <property type="entry name" value="CHORD"/>
    <property type="match status" value="2"/>
</dbReference>
<evidence type="ECO:0000313" key="8">
    <source>
        <dbReference type="Proteomes" id="UP000799421"/>
    </source>
</evidence>
<gene>
    <name evidence="7" type="ORF">K470DRAFT_258525</name>
</gene>
<keyword evidence="3" id="KW-0862">Zinc</keyword>
<dbReference type="InterPro" id="IPR007052">
    <property type="entry name" value="CS_dom"/>
</dbReference>
<dbReference type="Gene3D" id="2.60.40.790">
    <property type="match status" value="1"/>
</dbReference>
<feature type="domain" description="CHORD" evidence="6">
    <location>
        <begin position="5"/>
        <end position="61"/>
    </location>
</feature>
<evidence type="ECO:0000259" key="6">
    <source>
        <dbReference type="PROSITE" id="PS51401"/>
    </source>
</evidence>
<dbReference type="GO" id="GO:0046872">
    <property type="term" value="F:metal ion binding"/>
    <property type="evidence" value="ECO:0007669"/>
    <property type="project" value="UniProtKB-KW"/>
</dbReference>
<dbReference type="InterPro" id="IPR039790">
    <property type="entry name" value="CHRD1"/>
</dbReference>
<dbReference type="OrthoDB" id="1898560at2759"/>
<dbReference type="SUPFAM" id="SSF49764">
    <property type="entry name" value="HSP20-like chaperones"/>
    <property type="match status" value="1"/>
</dbReference>
<evidence type="ECO:0000259" key="5">
    <source>
        <dbReference type="PROSITE" id="PS51203"/>
    </source>
</evidence>
<proteinExistence type="predicted"/>
<evidence type="ECO:0000256" key="1">
    <source>
        <dbReference type="ARBA" id="ARBA00022723"/>
    </source>
</evidence>
<dbReference type="Pfam" id="PF04969">
    <property type="entry name" value="CS"/>
    <property type="match status" value="1"/>
</dbReference>
<evidence type="ECO:0000256" key="4">
    <source>
        <dbReference type="SAM" id="MobiDB-lite"/>
    </source>
</evidence>
<sequence length="316" mass="34824">MAQKCVHIGCGKTFANSEEECIYHPGPPVFHEGHKGWKCCKPRVLTFDEFMNIAPCTVGKHSTVDDSPAQEAKPSTEDVDAKIEVAQEQLQQVPIGRQPIATAPLAEPKPAPADEDEEDDANAPVPSGATCKRRGCEAKYEGNVSRVGEKCVHHPGHAIFHEGSKGWTCCKRRVLEFDEFLKIAGCKTKNAHLFVGKQQSADVEESLRDVRTDFYQTATTVIASFYIKKIDKERSTIEFRDEQNVALDLHTDDRKSYCTVMTTYRPIDPEKSSATIMGTKMELTLTKATGGGWPVLRADDAHTGEIIQAGRAGTMS</sequence>
<evidence type="ECO:0000256" key="3">
    <source>
        <dbReference type="ARBA" id="ARBA00022833"/>
    </source>
</evidence>
<name>A0A6A7BXL3_9PEZI</name>
<dbReference type="CDD" id="cd06466">
    <property type="entry name" value="p23_CS_SGT1_like"/>
    <property type="match status" value="1"/>
</dbReference>
<dbReference type="InterPro" id="IPR007051">
    <property type="entry name" value="CHORD_dom"/>
</dbReference>
<feature type="domain" description="CS" evidence="5">
    <location>
        <begin position="207"/>
        <end position="297"/>
    </location>
</feature>
<dbReference type="Gene3D" id="4.10.1130.20">
    <property type="match status" value="2"/>
</dbReference>
<dbReference type="Proteomes" id="UP000799421">
    <property type="component" value="Unassembled WGS sequence"/>
</dbReference>
<keyword evidence="1" id="KW-0479">Metal-binding</keyword>
<dbReference type="PANTHER" id="PTHR46983">
    <property type="entry name" value="CYSTEINE AND HISTIDINE-RICH DOMAIN-CONTAINING PROTEIN 1"/>
    <property type="match status" value="1"/>
</dbReference>
<dbReference type="AlphaFoldDB" id="A0A6A7BXL3"/>
<dbReference type="EMBL" id="MU005988">
    <property type="protein sequence ID" value="KAF2859833.1"/>
    <property type="molecule type" value="Genomic_DNA"/>
</dbReference>
<organism evidence="7 8">
    <name type="scientific">Piedraia hortae CBS 480.64</name>
    <dbReference type="NCBI Taxonomy" id="1314780"/>
    <lineage>
        <taxon>Eukaryota</taxon>
        <taxon>Fungi</taxon>
        <taxon>Dikarya</taxon>
        <taxon>Ascomycota</taxon>
        <taxon>Pezizomycotina</taxon>
        <taxon>Dothideomycetes</taxon>
        <taxon>Dothideomycetidae</taxon>
        <taxon>Capnodiales</taxon>
        <taxon>Piedraiaceae</taxon>
        <taxon>Piedraia</taxon>
    </lineage>
</organism>
<dbReference type="PROSITE" id="PS51203">
    <property type="entry name" value="CS"/>
    <property type="match status" value="1"/>
</dbReference>
<feature type="region of interest" description="Disordered" evidence="4">
    <location>
        <begin position="92"/>
        <end position="128"/>
    </location>
</feature>
<dbReference type="PROSITE" id="PS51401">
    <property type="entry name" value="CHORD"/>
    <property type="match status" value="2"/>
</dbReference>
<keyword evidence="8" id="KW-1185">Reference proteome</keyword>
<dbReference type="PANTHER" id="PTHR46983:SF3">
    <property type="entry name" value="CHPADIPLOID STATE MAINTENANCE PROTEIN CHPA"/>
    <property type="match status" value="1"/>
</dbReference>